<dbReference type="GO" id="GO:0003747">
    <property type="term" value="F:translation release factor activity"/>
    <property type="evidence" value="ECO:0007669"/>
    <property type="project" value="InterPro"/>
</dbReference>
<gene>
    <name evidence="7" type="ORF">INT45_005636</name>
</gene>
<feature type="region of interest" description="Disordered" evidence="5">
    <location>
        <begin position="122"/>
        <end position="158"/>
    </location>
</feature>
<evidence type="ECO:0000313" key="8">
    <source>
        <dbReference type="Proteomes" id="UP000646827"/>
    </source>
</evidence>
<reference evidence="7 8" key="1">
    <citation type="submission" date="2020-12" db="EMBL/GenBank/DDBJ databases">
        <title>Metabolic potential, ecology and presence of endohyphal bacteria is reflected in genomic diversity of Mucoromycotina.</title>
        <authorList>
            <person name="Muszewska A."/>
            <person name="Okrasinska A."/>
            <person name="Steczkiewicz K."/>
            <person name="Drgas O."/>
            <person name="Orlowska M."/>
            <person name="Perlinska-Lenart U."/>
            <person name="Aleksandrzak-Piekarczyk T."/>
            <person name="Szatraj K."/>
            <person name="Zielenkiewicz U."/>
            <person name="Pilsyk S."/>
            <person name="Malc E."/>
            <person name="Mieczkowski P."/>
            <person name="Kruszewska J.S."/>
            <person name="Biernat P."/>
            <person name="Pawlowska J."/>
        </authorList>
    </citation>
    <scope>NUCLEOTIDE SEQUENCE [LARGE SCALE GENOMIC DNA]</scope>
    <source>
        <strain evidence="7 8">CBS 142.35</strain>
    </source>
</reference>
<evidence type="ECO:0000256" key="2">
    <source>
        <dbReference type="ARBA" id="ARBA00010835"/>
    </source>
</evidence>
<feature type="compositionally biased region" description="Basic residues" evidence="5">
    <location>
        <begin position="122"/>
        <end position="144"/>
    </location>
</feature>
<keyword evidence="4" id="KW-0496">Mitochondrion</keyword>
<sequence length="158" mass="18386">MSCLLHQLRHCILLYQRIQQQQQQQTWLLWRRFVSNETTNIKKERQKIILNDQDLIEKFVKGSGPGGQCVNKRVSCVDLRHIPTGIRVQCQQTRSLEQNRGIARKLLKDKLDDLINGDLSKHAQKAAKVNKAKARKARRAKKKYGSKEEEQVDTKDDV</sequence>
<organism evidence="7 8">
    <name type="scientific">Circinella minor</name>
    <dbReference type="NCBI Taxonomy" id="1195481"/>
    <lineage>
        <taxon>Eukaryota</taxon>
        <taxon>Fungi</taxon>
        <taxon>Fungi incertae sedis</taxon>
        <taxon>Mucoromycota</taxon>
        <taxon>Mucoromycotina</taxon>
        <taxon>Mucoromycetes</taxon>
        <taxon>Mucorales</taxon>
        <taxon>Lichtheimiaceae</taxon>
        <taxon>Circinella</taxon>
    </lineage>
</organism>
<dbReference type="InterPro" id="IPR052405">
    <property type="entry name" value="Mito_Transl_Release_Factor"/>
</dbReference>
<evidence type="ECO:0000259" key="6">
    <source>
        <dbReference type="Pfam" id="PF00472"/>
    </source>
</evidence>
<comment type="subcellular location">
    <subcellularLocation>
        <location evidence="1">Mitochondrion</location>
    </subcellularLocation>
</comment>
<protein>
    <recommendedName>
        <fullName evidence="6">Prokaryotic-type class I peptide chain release factors domain-containing protein</fullName>
    </recommendedName>
</protein>
<evidence type="ECO:0000256" key="4">
    <source>
        <dbReference type="ARBA" id="ARBA00023128"/>
    </source>
</evidence>
<evidence type="ECO:0000256" key="1">
    <source>
        <dbReference type="ARBA" id="ARBA00004173"/>
    </source>
</evidence>
<dbReference type="EMBL" id="JAEPRB010000271">
    <property type="protein sequence ID" value="KAG2217806.1"/>
    <property type="molecule type" value="Genomic_DNA"/>
</dbReference>
<dbReference type="Gene3D" id="3.30.160.20">
    <property type="match status" value="1"/>
</dbReference>
<dbReference type="InterPro" id="IPR045853">
    <property type="entry name" value="Pep_chain_release_fac_I_sf"/>
</dbReference>
<dbReference type="InterPro" id="IPR000352">
    <property type="entry name" value="Pep_chain_release_fac_I"/>
</dbReference>
<feature type="domain" description="Prokaryotic-type class I peptide chain release factors" evidence="6">
    <location>
        <begin position="47"/>
        <end position="151"/>
    </location>
</feature>
<evidence type="ECO:0000256" key="3">
    <source>
        <dbReference type="ARBA" id="ARBA00022946"/>
    </source>
</evidence>
<evidence type="ECO:0000256" key="5">
    <source>
        <dbReference type="SAM" id="MobiDB-lite"/>
    </source>
</evidence>
<proteinExistence type="inferred from homology"/>
<comment type="caution">
    <text evidence="7">The sequence shown here is derived from an EMBL/GenBank/DDBJ whole genome shotgun (WGS) entry which is preliminary data.</text>
</comment>
<keyword evidence="8" id="KW-1185">Reference proteome</keyword>
<dbReference type="AlphaFoldDB" id="A0A8H7VC74"/>
<accession>A0A8H7VC74</accession>
<dbReference type="Proteomes" id="UP000646827">
    <property type="component" value="Unassembled WGS sequence"/>
</dbReference>
<comment type="similarity">
    <text evidence="2">Belongs to the prokaryotic/mitochondrial release factor family.</text>
</comment>
<evidence type="ECO:0000313" key="7">
    <source>
        <dbReference type="EMBL" id="KAG2217806.1"/>
    </source>
</evidence>
<dbReference type="GO" id="GO:0032543">
    <property type="term" value="P:mitochondrial translation"/>
    <property type="evidence" value="ECO:0007669"/>
    <property type="project" value="UniProtKB-ARBA"/>
</dbReference>
<dbReference type="SUPFAM" id="SSF75620">
    <property type="entry name" value="Release factor"/>
    <property type="match status" value="1"/>
</dbReference>
<dbReference type="GO" id="GO:0005739">
    <property type="term" value="C:mitochondrion"/>
    <property type="evidence" value="ECO:0007669"/>
    <property type="project" value="UniProtKB-SubCell"/>
</dbReference>
<keyword evidence="3" id="KW-0809">Transit peptide</keyword>
<dbReference type="OrthoDB" id="277888at2759"/>
<name>A0A8H7VC74_9FUNG</name>
<dbReference type="Pfam" id="PF00472">
    <property type="entry name" value="RF-1"/>
    <property type="match status" value="1"/>
</dbReference>
<dbReference type="PANTHER" id="PTHR46203:SF1">
    <property type="entry name" value="MITOCHONDRIAL TRANSLATION RELEASE FACTOR IN RESCUE"/>
    <property type="match status" value="1"/>
</dbReference>
<feature type="compositionally biased region" description="Basic and acidic residues" evidence="5">
    <location>
        <begin position="145"/>
        <end position="158"/>
    </location>
</feature>
<dbReference type="PANTHER" id="PTHR46203">
    <property type="entry name" value="PROBABLE PEPTIDE CHAIN RELEASE FACTOR C12ORF65"/>
    <property type="match status" value="1"/>
</dbReference>